<keyword evidence="8" id="KW-0067">ATP-binding</keyword>
<dbReference type="InterPro" id="IPR050629">
    <property type="entry name" value="STE20/SPS1-PAK"/>
</dbReference>
<dbReference type="InterPro" id="IPR046409">
    <property type="entry name" value="PDC10_dimerisation_sf"/>
</dbReference>
<name>A0A7L2UGL3_BALRX</name>
<dbReference type="Pfam" id="PF20929">
    <property type="entry name" value="PDCD10_N"/>
    <property type="match status" value="1"/>
</dbReference>
<dbReference type="FunFam" id="1.10.12.70:FF:000004">
    <property type="entry name" value="Serine/threonine-protein kinase 26"/>
    <property type="match status" value="1"/>
</dbReference>
<gene>
    <name evidence="13" type="primary">Stk26</name>
    <name evidence="13" type="ORF">BALREX_R02323</name>
</gene>
<dbReference type="SUPFAM" id="SSF56112">
    <property type="entry name" value="Protein kinase-like (PK-like)"/>
    <property type="match status" value="1"/>
</dbReference>
<reference evidence="13 14" key="1">
    <citation type="submission" date="2019-09" db="EMBL/GenBank/DDBJ databases">
        <title>Bird 10,000 Genomes (B10K) Project - Family phase.</title>
        <authorList>
            <person name="Zhang G."/>
        </authorList>
    </citation>
    <scope>NUCLEOTIDE SEQUENCE [LARGE SCALE GENOMIC DNA]</scope>
    <source>
        <strain evidence="13">B10K-DU-012-56</strain>
    </source>
</reference>
<proteinExistence type="predicted"/>
<evidence type="ECO:0000256" key="9">
    <source>
        <dbReference type="ARBA" id="ARBA00022842"/>
    </source>
</evidence>
<feature type="domain" description="Programmed cell death protein 10 dimerisation" evidence="12">
    <location>
        <begin position="126"/>
        <end position="179"/>
    </location>
</feature>
<dbReference type="Gene3D" id="1.10.12.70">
    <property type="match status" value="1"/>
</dbReference>
<dbReference type="GO" id="GO:0046872">
    <property type="term" value="F:metal ion binding"/>
    <property type="evidence" value="ECO:0007669"/>
    <property type="project" value="UniProtKB-KW"/>
</dbReference>
<dbReference type="GO" id="GO:0030336">
    <property type="term" value="P:negative regulation of cell migration"/>
    <property type="evidence" value="ECO:0007669"/>
    <property type="project" value="TreeGrafter"/>
</dbReference>
<keyword evidence="7 13" id="KW-0808">Transferase</keyword>
<comment type="subcellular location">
    <subcellularLocation>
        <location evidence="2">Cytoplasm</location>
    </subcellularLocation>
</comment>
<accession>A0A7L2UGL3</accession>
<dbReference type="InterPro" id="IPR011009">
    <property type="entry name" value="Kinase-like_dom_sf"/>
</dbReference>
<evidence type="ECO:0000256" key="7">
    <source>
        <dbReference type="ARBA" id="ARBA00022777"/>
    </source>
</evidence>
<keyword evidence="7 13" id="KW-0418">Kinase</keyword>
<keyword evidence="14" id="KW-1185">Reference proteome</keyword>
<comment type="cofactor">
    <cofactor evidence="1">
        <name>Mg(2+)</name>
        <dbReference type="ChEBI" id="CHEBI:18420"/>
    </cofactor>
</comment>
<dbReference type="OrthoDB" id="8693905at2759"/>
<evidence type="ECO:0000256" key="8">
    <source>
        <dbReference type="ARBA" id="ARBA00022840"/>
    </source>
</evidence>
<evidence type="ECO:0000256" key="11">
    <source>
        <dbReference type="ARBA" id="ARBA00048679"/>
    </source>
</evidence>
<feature type="non-terminal residue" evidence="13">
    <location>
        <position position="182"/>
    </location>
</feature>
<evidence type="ECO:0000256" key="2">
    <source>
        <dbReference type="ARBA" id="ARBA00004496"/>
    </source>
</evidence>
<keyword evidence="9" id="KW-0460">Magnesium</keyword>
<dbReference type="Gene3D" id="1.10.510.10">
    <property type="entry name" value="Transferase(Phosphotransferase) domain 1"/>
    <property type="match status" value="1"/>
</dbReference>
<dbReference type="Proteomes" id="UP000528411">
    <property type="component" value="Unassembled WGS sequence"/>
</dbReference>
<dbReference type="GO" id="GO:0005524">
    <property type="term" value="F:ATP binding"/>
    <property type="evidence" value="ECO:0007669"/>
    <property type="project" value="UniProtKB-KW"/>
</dbReference>
<organism evidence="13 14">
    <name type="scientific">Balaeniceps rex</name>
    <name type="common">Shoebill</name>
    <dbReference type="NCBI Taxonomy" id="33584"/>
    <lineage>
        <taxon>Eukaryota</taxon>
        <taxon>Metazoa</taxon>
        <taxon>Chordata</taxon>
        <taxon>Craniata</taxon>
        <taxon>Vertebrata</taxon>
        <taxon>Euteleostomi</taxon>
        <taxon>Archelosauria</taxon>
        <taxon>Archosauria</taxon>
        <taxon>Dinosauria</taxon>
        <taxon>Saurischia</taxon>
        <taxon>Theropoda</taxon>
        <taxon>Coelurosauria</taxon>
        <taxon>Aves</taxon>
        <taxon>Neognathae</taxon>
        <taxon>Neoaves</taxon>
        <taxon>Aequornithes</taxon>
        <taxon>Pelecaniformes</taxon>
        <taxon>Balaenicipitidae</taxon>
        <taxon>Balaeniceps</taxon>
    </lineage>
</organism>
<protein>
    <submittedName>
        <fullName evidence="13">STK26 kinase</fullName>
    </submittedName>
</protein>
<keyword evidence="4" id="KW-0723">Serine/threonine-protein kinase</keyword>
<evidence type="ECO:0000256" key="5">
    <source>
        <dbReference type="ARBA" id="ARBA00022723"/>
    </source>
</evidence>
<keyword evidence="3" id="KW-0963">Cytoplasm</keyword>
<evidence type="ECO:0000313" key="14">
    <source>
        <dbReference type="Proteomes" id="UP000528411"/>
    </source>
</evidence>
<evidence type="ECO:0000256" key="1">
    <source>
        <dbReference type="ARBA" id="ARBA00001946"/>
    </source>
</evidence>
<evidence type="ECO:0000256" key="3">
    <source>
        <dbReference type="ARBA" id="ARBA00022490"/>
    </source>
</evidence>
<dbReference type="EMBL" id="VYZW01030301">
    <property type="protein sequence ID" value="NXS44317.1"/>
    <property type="molecule type" value="Genomic_DNA"/>
</dbReference>
<dbReference type="PANTHER" id="PTHR48012:SF7">
    <property type="entry name" value="SERINE_THREONINE-PROTEIN KINASE 26"/>
    <property type="match status" value="1"/>
</dbReference>
<dbReference type="PANTHER" id="PTHR48012">
    <property type="entry name" value="STERILE20-LIKE KINASE, ISOFORM B-RELATED"/>
    <property type="match status" value="1"/>
</dbReference>
<comment type="catalytic activity">
    <reaction evidence="10">
        <text>L-threonyl-[protein] + ATP = O-phospho-L-threonyl-[protein] + ADP + H(+)</text>
        <dbReference type="Rhea" id="RHEA:46608"/>
        <dbReference type="Rhea" id="RHEA-COMP:11060"/>
        <dbReference type="Rhea" id="RHEA-COMP:11605"/>
        <dbReference type="ChEBI" id="CHEBI:15378"/>
        <dbReference type="ChEBI" id="CHEBI:30013"/>
        <dbReference type="ChEBI" id="CHEBI:30616"/>
        <dbReference type="ChEBI" id="CHEBI:61977"/>
        <dbReference type="ChEBI" id="CHEBI:456216"/>
        <dbReference type="EC" id="2.7.11.1"/>
    </reaction>
</comment>
<feature type="non-terminal residue" evidence="13">
    <location>
        <position position="1"/>
    </location>
</feature>
<dbReference type="AlphaFoldDB" id="A0A7L2UGL3"/>
<dbReference type="GO" id="GO:0005794">
    <property type="term" value="C:Golgi apparatus"/>
    <property type="evidence" value="ECO:0007669"/>
    <property type="project" value="TreeGrafter"/>
</dbReference>
<comment type="catalytic activity">
    <reaction evidence="11">
        <text>L-seryl-[protein] + ATP = O-phospho-L-seryl-[protein] + ADP + H(+)</text>
        <dbReference type="Rhea" id="RHEA:17989"/>
        <dbReference type="Rhea" id="RHEA-COMP:9863"/>
        <dbReference type="Rhea" id="RHEA-COMP:11604"/>
        <dbReference type="ChEBI" id="CHEBI:15378"/>
        <dbReference type="ChEBI" id="CHEBI:29999"/>
        <dbReference type="ChEBI" id="CHEBI:30616"/>
        <dbReference type="ChEBI" id="CHEBI:83421"/>
        <dbReference type="ChEBI" id="CHEBI:456216"/>
        <dbReference type="EC" id="2.7.11.1"/>
    </reaction>
</comment>
<evidence type="ECO:0000256" key="10">
    <source>
        <dbReference type="ARBA" id="ARBA00047899"/>
    </source>
</evidence>
<comment type="caution">
    <text evidence="13">The sequence shown here is derived from an EMBL/GenBank/DDBJ whole genome shotgun (WGS) entry which is preliminary data.</text>
</comment>
<evidence type="ECO:0000313" key="13">
    <source>
        <dbReference type="EMBL" id="NXS44317.1"/>
    </source>
</evidence>
<evidence type="ECO:0000259" key="12">
    <source>
        <dbReference type="Pfam" id="PF20929"/>
    </source>
</evidence>
<dbReference type="GO" id="GO:0004674">
    <property type="term" value="F:protein serine/threonine kinase activity"/>
    <property type="evidence" value="ECO:0007669"/>
    <property type="project" value="UniProtKB-KW"/>
</dbReference>
<dbReference type="InterPro" id="IPR048288">
    <property type="entry name" value="PDCD10_N"/>
</dbReference>
<keyword evidence="5" id="KW-0479">Metal-binding</keyword>
<evidence type="ECO:0000256" key="6">
    <source>
        <dbReference type="ARBA" id="ARBA00022741"/>
    </source>
</evidence>
<keyword evidence="6" id="KW-0547">Nucleotide-binding</keyword>
<evidence type="ECO:0000256" key="4">
    <source>
        <dbReference type="ARBA" id="ARBA00022527"/>
    </source>
</evidence>
<sequence>SQADIWSLGITAIELAKGEPPNSDMHPMRVLFLIPKNNPPTLLGEFKFIDACLNKDPTFVSRCVCVYRCFGFSFYFLMLAKHFAGSSNKENNSHPEWSFTTVRKKPDAKKLQNGTDQDLVKTLSCLTMIITPVFAELKQQDTNNASRKKAIEELEKSINMAEATCPGITDKMVKKLMEKFQK</sequence>